<protein>
    <submittedName>
        <fullName evidence="1">Uncharacterized protein</fullName>
    </submittedName>
</protein>
<evidence type="ECO:0000313" key="2">
    <source>
        <dbReference type="Proteomes" id="UP000251889"/>
    </source>
</evidence>
<name>A0A364Y5Q7_9BACT</name>
<accession>A0A364Y5Q7</accession>
<dbReference type="Gene3D" id="2.60.40.740">
    <property type="match status" value="2"/>
</dbReference>
<dbReference type="Pfam" id="PF13573">
    <property type="entry name" value="SprB"/>
    <property type="match status" value="5"/>
</dbReference>
<comment type="caution">
    <text evidence="1">The sequence shown here is derived from an EMBL/GenBank/DDBJ whole genome shotgun (WGS) entry which is preliminary data.</text>
</comment>
<keyword evidence="2" id="KW-1185">Reference proteome</keyword>
<evidence type="ECO:0000313" key="1">
    <source>
        <dbReference type="EMBL" id="RAW02135.1"/>
    </source>
</evidence>
<proteinExistence type="predicted"/>
<dbReference type="EMBL" id="QMFY01000002">
    <property type="protein sequence ID" value="RAW02135.1"/>
    <property type="molecule type" value="Genomic_DNA"/>
</dbReference>
<dbReference type="Proteomes" id="UP000251889">
    <property type="component" value="Unassembled WGS sequence"/>
</dbReference>
<dbReference type="OrthoDB" id="7794186at2"/>
<sequence>MTVAPEQKHKIIAMKRLTIIVVLFGCILSMEVSAQGWVIAGTGGVSINGEDPSQIYVRPGASSVSISGFGGAYVYRSEENIGYFKMSGTGALPSGTKTVSFSLEGDGPSFGDYTVTGSSSYNFGTGIGCGAITFFSNPATNNPSVSGFVTLYFFPRMTITGPTSTCGNITLTTSRCDSESSDLTLQTDILWEVSDTPTSAWVPITKATGASTVTMTPSEFSTLGLTKFGKKYFRVTGVPGTTSEVKIIDVYVAPPTISLTPLDPKCNNDFTGSIKVDISSTDPAVNQFTLRLFKPSAGDLIGTDYPLTAGQVTTTITGLDYGGYTAQVTNVAAGSCNTTSSTTLINPTKVNVNFTTSNYNGYGVSCNGGANGFITINGTGGAGGYSNFAWNTGKNSQTITGLSAGSYTGSLTDSKGCAASGNITLTPPLPLTATLSATTNYGGYAVQCWNTPNGGMRVTPTGGVSGYTYNWSTGATSSTITGLAASTAYSVTVTDANGCTRSSSLTLTAPTPIDFSIQQVTPLNCPGDANAALQANPVMTTIIGAADYSWSTGAATQSISNVAAGTYTVTVSDDQTCSTTKSITLAPPPAHTVAVAPTSNFNGAFIKCNGQANGVLTTTVRDATNTIVTAQNYEWFKGTTPLGSSPSLSSLSALDEGMYKVVITYGSGCKAERQYFLGDPDPMISSISPTTNYNGQPISCANLTDANLRATSSGGTGAHTYTWNTSATGALLTGVGAGSYSVNVTDLNGCVATANYTLNNPSPVVASIASVSDFSGYGVSCNGSTNGVIVAEGSGGTGEYSFNWSNGKNTALNNNLPAGNYTVTVRDENGCSHAVQQTLTAPSAVTITVVDKKNINCFNGSDGYIKLLAGGGVGSFQYSKDGSTWQSNDTFTSLPQGNYTLRTRDANGCSINTTSSLTQPAQITISFTDVVAATCSNPTGSAKAVVAGGTGAYAYLWQDASLNTVDSDAQLSNAPGGIYTLFIKDANLCERSANVSISSVDGAQATYTTVPSKCFDSADGSARITITSGVGPFSITWPDGQTNLQAVNLKKDTYAVLIKDANNCTVVKSIVVPGPNPMALQIQNSVHPTCKGSCDGQITLTATGGVGGYAYQWNSSNSATQSDLCAGSYTVILKDANNCTLQSDISLSEPDEIDLNVSNITMPSCKDKCDGALSIEGTGGNGTYTYSWNVGGTTNSMSNLCPGDYSVVVADKLGCSNELSIELPNAPDLPIDLGGGATVCVGQAYSLHAGNNWRTIVWGSNTGLSSDEPSITVHESGAYWVEVSNELGCVGQDTFLLETSNDLLNASFIMSGEAFAGDTIIMIDVSWPLPESIHWTLPMEMNKIEDLGDVISGTFNDPGTYQIRLTAHLGECLGEIAKSISILERIEENEGGRLGYEKYVRAFTLHPNPNNGSFQVYVELAEKESATLSVWHSSGRLIKTFPLEGNNVYAPFLNTGNLSPGAYILRLDHRKGNNYIRFIAH</sequence>
<reference evidence="1 2" key="1">
    <citation type="submission" date="2018-06" db="EMBL/GenBank/DDBJ databases">
        <title>Chryseolinea flavus sp. nov., a member of the phylum Bacteroidetes isolated from soil.</title>
        <authorList>
            <person name="Li Y."/>
            <person name="Wang J."/>
        </authorList>
    </citation>
    <scope>NUCLEOTIDE SEQUENCE [LARGE SCALE GENOMIC DNA]</scope>
    <source>
        <strain evidence="1 2">SDU1-6</strain>
    </source>
</reference>
<dbReference type="InterPro" id="IPR025667">
    <property type="entry name" value="SprB_repeat"/>
</dbReference>
<gene>
    <name evidence="1" type="ORF">DQQ10_06190</name>
</gene>
<organism evidence="1 2">
    <name type="scientific">Pseudochryseolinea flava</name>
    <dbReference type="NCBI Taxonomy" id="2059302"/>
    <lineage>
        <taxon>Bacteria</taxon>
        <taxon>Pseudomonadati</taxon>
        <taxon>Bacteroidota</taxon>
        <taxon>Cytophagia</taxon>
        <taxon>Cytophagales</taxon>
        <taxon>Fulvivirgaceae</taxon>
        <taxon>Pseudochryseolinea</taxon>
    </lineage>
</organism>